<gene>
    <name evidence="1" type="ORF">SLEP1_g44065</name>
</gene>
<keyword evidence="2" id="KW-1185">Reference proteome</keyword>
<evidence type="ECO:0000313" key="1">
    <source>
        <dbReference type="EMBL" id="GKV35860.1"/>
    </source>
</evidence>
<proteinExistence type="predicted"/>
<sequence>MGRGNYRDQVILNKDKKCAPISHQGSHTLVVGPVKRELTSAPCPTAEVRALVLLLCLSDDPSACIDYRGLIPILVPVLFTYKYELRSLVQVVVGPVMLKKQR</sequence>
<accession>A0AAV5LF14</accession>
<name>A0AAV5LF14_9ROSI</name>
<dbReference type="Proteomes" id="UP001054252">
    <property type="component" value="Unassembled WGS sequence"/>
</dbReference>
<protein>
    <submittedName>
        <fullName evidence="1">Uncharacterized protein</fullName>
    </submittedName>
</protein>
<reference evidence="1 2" key="1">
    <citation type="journal article" date="2021" name="Commun. Biol.">
        <title>The genome of Shorea leprosula (Dipterocarpaceae) highlights the ecological relevance of drought in aseasonal tropical rainforests.</title>
        <authorList>
            <person name="Ng K.K.S."/>
            <person name="Kobayashi M.J."/>
            <person name="Fawcett J.A."/>
            <person name="Hatakeyama M."/>
            <person name="Paape T."/>
            <person name="Ng C.H."/>
            <person name="Ang C.C."/>
            <person name="Tnah L.H."/>
            <person name="Lee C.T."/>
            <person name="Nishiyama T."/>
            <person name="Sese J."/>
            <person name="O'Brien M.J."/>
            <person name="Copetti D."/>
            <person name="Mohd Noor M.I."/>
            <person name="Ong R.C."/>
            <person name="Putra M."/>
            <person name="Sireger I.Z."/>
            <person name="Indrioko S."/>
            <person name="Kosugi Y."/>
            <person name="Izuno A."/>
            <person name="Isagi Y."/>
            <person name="Lee S.L."/>
            <person name="Shimizu K.K."/>
        </authorList>
    </citation>
    <scope>NUCLEOTIDE SEQUENCE [LARGE SCALE GENOMIC DNA]</scope>
    <source>
        <strain evidence="1">214</strain>
    </source>
</reference>
<comment type="caution">
    <text evidence="1">The sequence shown here is derived from an EMBL/GenBank/DDBJ whole genome shotgun (WGS) entry which is preliminary data.</text>
</comment>
<dbReference type="AlphaFoldDB" id="A0AAV5LF14"/>
<dbReference type="EMBL" id="BPVZ01000113">
    <property type="protein sequence ID" value="GKV35860.1"/>
    <property type="molecule type" value="Genomic_DNA"/>
</dbReference>
<evidence type="ECO:0000313" key="2">
    <source>
        <dbReference type="Proteomes" id="UP001054252"/>
    </source>
</evidence>
<organism evidence="1 2">
    <name type="scientific">Rubroshorea leprosula</name>
    <dbReference type="NCBI Taxonomy" id="152421"/>
    <lineage>
        <taxon>Eukaryota</taxon>
        <taxon>Viridiplantae</taxon>
        <taxon>Streptophyta</taxon>
        <taxon>Embryophyta</taxon>
        <taxon>Tracheophyta</taxon>
        <taxon>Spermatophyta</taxon>
        <taxon>Magnoliopsida</taxon>
        <taxon>eudicotyledons</taxon>
        <taxon>Gunneridae</taxon>
        <taxon>Pentapetalae</taxon>
        <taxon>rosids</taxon>
        <taxon>malvids</taxon>
        <taxon>Malvales</taxon>
        <taxon>Dipterocarpaceae</taxon>
        <taxon>Rubroshorea</taxon>
    </lineage>
</organism>